<dbReference type="Proteomes" id="UP000515163">
    <property type="component" value="Unplaced"/>
</dbReference>
<dbReference type="RefSeq" id="XP_031554801.1">
    <property type="nucleotide sequence ID" value="XM_031698941.1"/>
</dbReference>
<dbReference type="OrthoDB" id="10370288at2759"/>
<keyword evidence="2" id="KW-1185">Reference proteome</keyword>
<reference evidence="3" key="1">
    <citation type="submission" date="2025-08" db="UniProtKB">
        <authorList>
            <consortium name="RefSeq"/>
        </authorList>
    </citation>
    <scope>IDENTIFICATION</scope>
    <source>
        <tissue evidence="3">Tentacle</tissue>
    </source>
</reference>
<organism evidence="2 3">
    <name type="scientific">Actinia tenebrosa</name>
    <name type="common">Australian red waratah sea anemone</name>
    <dbReference type="NCBI Taxonomy" id="6105"/>
    <lineage>
        <taxon>Eukaryota</taxon>
        <taxon>Metazoa</taxon>
        <taxon>Cnidaria</taxon>
        <taxon>Anthozoa</taxon>
        <taxon>Hexacorallia</taxon>
        <taxon>Actiniaria</taxon>
        <taxon>Actiniidae</taxon>
        <taxon>Actinia</taxon>
    </lineage>
</organism>
<evidence type="ECO:0000256" key="1">
    <source>
        <dbReference type="SAM" id="MobiDB-lite"/>
    </source>
</evidence>
<protein>
    <submittedName>
        <fullName evidence="3">Uncharacterized protein LOC116291733</fullName>
    </submittedName>
</protein>
<feature type="compositionally biased region" description="Low complexity" evidence="1">
    <location>
        <begin position="1"/>
        <end position="16"/>
    </location>
</feature>
<proteinExistence type="predicted"/>
<feature type="region of interest" description="Disordered" evidence="1">
    <location>
        <begin position="1"/>
        <end position="26"/>
    </location>
</feature>
<accession>A0A6P8HG45</accession>
<dbReference type="GeneID" id="116291733"/>
<evidence type="ECO:0000313" key="2">
    <source>
        <dbReference type="Proteomes" id="UP000515163"/>
    </source>
</evidence>
<evidence type="ECO:0000313" key="3">
    <source>
        <dbReference type="RefSeq" id="XP_031554801.1"/>
    </source>
</evidence>
<gene>
    <name evidence="3" type="primary">LOC116291733</name>
</gene>
<name>A0A6P8HG45_ACTTE</name>
<dbReference type="AlphaFoldDB" id="A0A6P8HG45"/>
<sequence length="106" mass="12012">MNPATSSSSSSSGSSSESEREPSPLRTRTVKREFWLLKHRVKCIPRGVLEKEMKNSGRTRWISFSPKLSKDQLGDLLKSSMPRLANVSLDRLQVLDPLQEGRKWKG</sequence>
<dbReference type="InParanoid" id="A0A6P8HG45"/>
<dbReference type="KEGG" id="aten:116291733"/>